<keyword evidence="2" id="KW-1185">Reference proteome</keyword>
<protein>
    <submittedName>
        <fullName evidence="1">Uncharacterized protein</fullName>
    </submittedName>
</protein>
<proteinExistence type="predicted"/>
<reference evidence="1 2" key="1">
    <citation type="submission" date="2024-04" db="EMBL/GenBank/DDBJ databases">
        <title>Tritrichomonas musculus Genome.</title>
        <authorList>
            <person name="Alves-Ferreira E."/>
            <person name="Grigg M."/>
            <person name="Lorenzi H."/>
            <person name="Galac M."/>
        </authorList>
    </citation>
    <scope>NUCLEOTIDE SEQUENCE [LARGE SCALE GENOMIC DNA]</scope>
    <source>
        <strain evidence="1 2">EAF2021</strain>
    </source>
</reference>
<evidence type="ECO:0000313" key="1">
    <source>
        <dbReference type="EMBL" id="KAK8860567.1"/>
    </source>
</evidence>
<gene>
    <name evidence="1" type="ORF">M9Y10_012232</name>
</gene>
<name>A0ABR2IBX4_9EUKA</name>
<dbReference type="EMBL" id="JAPFFF010000018">
    <property type="protein sequence ID" value="KAK8860567.1"/>
    <property type="molecule type" value="Genomic_DNA"/>
</dbReference>
<organism evidence="1 2">
    <name type="scientific">Tritrichomonas musculus</name>
    <dbReference type="NCBI Taxonomy" id="1915356"/>
    <lineage>
        <taxon>Eukaryota</taxon>
        <taxon>Metamonada</taxon>
        <taxon>Parabasalia</taxon>
        <taxon>Tritrichomonadida</taxon>
        <taxon>Tritrichomonadidae</taxon>
        <taxon>Tritrichomonas</taxon>
    </lineage>
</organism>
<comment type="caution">
    <text evidence="1">The sequence shown here is derived from an EMBL/GenBank/DDBJ whole genome shotgun (WGS) entry which is preliminary data.</text>
</comment>
<evidence type="ECO:0000313" key="2">
    <source>
        <dbReference type="Proteomes" id="UP001470230"/>
    </source>
</evidence>
<accession>A0ABR2IBX4</accession>
<dbReference type="Proteomes" id="UP001470230">
    <property type="component" value="Unassembled WGS sequence"/>
</dbReference>
<sequence length="96" mass="11459">MFTKDKIDSGIESIITNYFASDVQKNCSEYYGDRFQRNYSQLLRIDFFGFDGQDNYDKALNLLQNKSIQCSRYHEIKSFIKEVTDVPENYLFYESF</sequence>